<feature type="region of interest" description="Disordered" evidence="1">
    <location>
        <begin position="36"/>
        <end position="56"/>
    </location>
</feature>
<organism evidence="3 4">
    <name type="scientific">Nocardiopsis alba</name>
    <dbReference type="NCBI Taxonomy" id="53437"/>
    <lineage>
        <taxon>Bacteria</taxon>
        <taxon>Bacillati</taxon>
        <taxon>Actinomycetota</taxon>
        <taxon>Actinomycetes</taxon>
        <taxon>Streptosporangiales</taxon>
        <taxon>Nocardiopsidaceae</taxon>
        <taxon>Nocardiopsis</taxon>
    </lineage>
</organism>
<evidence type="ECO:0000313" key="3">
    <source>
        <dbReference type="EMBL" id="MFB8767011.1"/>
    </source>
</evidence>
<keyword evidence="4" id="KW-1185">Reference proteome</keyword>
<evidence type="ECO:0000256" key="2">
    <source>
        <dbReference type="SAM" id="Phobius"/>
    </source>
</evidence>
<name>A0ABV5DR08_9ACTN</name>
<dbReference type="RefSeq" id="WP_376736872.1">
    <property type="nucleotide sequence ID" value="NZ_JAYMRS010000001.1"/>
</dbReference>
<feature type="transmembrane region" description="Helical" evidence="2">
    <location>
        <begin position="12"/>
        <end position="30"/>
    </location>
</feature>
<proteinExistence type="predicted"/>
<comment type="caution">
    <text evidence="3">The sequence shown here is derived from an EMBL/GenBank/DDBJ whole genome shotgun (WGS) entry which is preliminary data.</text>
</comment>
<reference evidence="3 4" key="1">
    <citation type="submission" date="2024-01" db="EMBL/GenBank/DDBJ databases">
        <title>Genome mining of biosynthetic gene clusters to explore secondary metabolites of Streptomyces sp.</title>
        <authorList>
            <person name="Baig A."/>
            <person name="Ajitkumar Shintre N."/>
            <person name="Kumar H."/>
            <person name="Anbarasu A."/>
            <person name="Ramaiah S."/>
        </authorList>
    </citation>
    <scope>NUCLEOTIDE SEQUENCE [LARGE SCALE GENOMIC DNA]</scope>
    <source>
        <strain evidence="3 4">A01</strain>
    </source>
</reference>
<evidence type="ECO:0000256" key="1">
    <source>
        <dbReference type="SAM" id="MobiDB-lite"/>
    </source>
</evidence>
<keyword evidence="2" id="KW-1133">Transmembrane helix</keyword>
<dbReference type="EMBL" id="JAYMRS010000001">
    <property type="protein sequence ID" value="MFB8767011.1"/>
    <property type="molecule type" value="Genomic_DNA"/>
</dbReference>
<sequence>MIDPSSFDTALTALGVITAMVFAFGVAALSDMAMRRREDRAARSDRTPSPDDSRPS</sequence>
<gene>
    <name evidence="3" type="ORF">VSQ78_04790</name>
</gene>
<accession>A0ABV5DR08</accession>
<protein>
    <submittedName>
        <fullName evidence="3">Uncharacterized protein</fullName>
    </submittedName>
</protein>
<keyword evidence="2" id="KW-0472">Membrane</keyword>
<evidence type="ECO:0000313" key="4">
    <source>
        <dbReference type="Proteomes" id="UP001585053"/>
    </source>
</evidence>
<keyword evidence="2" id="KW-0812">Transmembrane</keyword>
<dbReference type="Proteomes" id="UP001585053">
    <property type="component" value="Unassembled WGS sequence"/>
</dbReference>